<keyword evidence="4 5" id="KW-0472">Membrane</keyword>
<keyword evidence="8" id="KW-1185">Reference proteome</keyword>
<name>A0A2J6SMW8_9HELO</name>
<dbReference type="GO" id="GO:0005886">
    <property type="term" value="C:plasma membrane"/>
    <property type="evidence" value="ECO:0007669"/>
    <property type="project" value="TreeGrafter"/>
</dbReference>
<dbReference type="Pfam" id="PF11710">
    <property type="entry name" value="Git3"/>
    <property type="match status" value="1"/>
</dbReference>
<dbReference type="RefSeq" id="XP_024729025.1">
    <property type="nucleotide sequence ID" value="XM_024871349.1"/>
</dbReference>
<evidence type="ECO:0000256" key="5">
    <source>
        <dbReference type="SAM" id="Phobius"/>
    </source>
</evidence>
<sequence length="334" mass="37516">MGVLSAPTSPQNIHVLNSVILTVSILSALGAGWIILSFLLFKPLRSFRHQLILGLATSDFWMAINFLSSSAVNLSGHNIGKPEMKTFCSFNGFSIQVFVVQTDYWVLTIAVCTYLILANHRHQSSWIQDHKAVVWGLPWFLSILWAAIGLGIVGYGDIGAWCWFTSDRIRLLVNFIPRWLIIVTILALYIRLYFIIHTAHNRFMSFDEDGIGSLQTGSSAMNMSSSAEEDCERRGQVAPRNTRIGRASPVLKRVSYQMMTYPLVYMLIWTIPTTIRIYQATTGKSAPFAIGTVDKSCIVIQGFADALVYGFNENTWLQWRGVFRRGNSGSDENK</sequence>
<evidence type="ECO:0000256" key="2">
    <source>
        <dbReference type="ARBA" id="ARBA00022692"/>
    </source>
</evidence>
<feature type="transmembrane region" description="Helical" evidence="5">
    <location>
        <begin position="137"/>
        <end position="156"/>
    </location>
</feature>
<dbReference type="AlphaFoldDB" id="A0A2J6SMW8"/>
<dbReference type="Pfam" id="PF11970">
    <property type="entry name" value="GPR_Gpa2_C"/>
    <property type="match status" value="1"/>
</dbReference>
<dbReference type="InterPro" id="IPR022596">
    <property type="entry name" value="GPR1/2/3_C"/>
</dbReference>
<organism evidence="7 8">
    <name type="scientific">Hyaloscypha bicolor E</name>
    <dbReference type="NCBI Taxonomy" id="1095630"/>
    <lineage>
        <taxon>Eukaryota</taxon>
        <taxon>Fungi</taxon>
        <taxon>Dikarya</taxon>
        <taxon>Ascomycota</taxon>
        <taxon>Pezizomycotina</taxon>
        <taxon>Leotiomycetes</taxon>
        <taxon>Helotiales</taxon>
        <taxon>Hyaloscyphaceae</taxon>
        <taxon>Hyaloscypha</taxon>
        <taxon>Hyaloscypha bicolor</taxon>
    </lineage>
</organism>
<feature type="transmembrane region" description="Helical" evidence="5">
    <location>
        <begin position="176"/>
        <end position="196"/>
    </location>
</feature>
<evidence type="ECO:0000256" key="1">
    <source>
        <dbReference type="ARBA" id="ARBA00004141"/>
    </source>
</evidence>
<gene>
    <name evidence="7" type="ORF">K444DRAFT_253872</name>
</gene>
<dbReference type="STRING" id="1095630.A0A2J6SMW8"/>
<protein>
    <recommendedName>
        <fullName evidence="6">G-protein coupled receptors family 2 profile 2 domain-containing protein</fullName>
    </recommendedName>
</protein>
<dbReference type="GO" id="GO:0007189">
    <property type="term" value="P:adenylate cyclase-activating G protein-coupled receptor signaling pathway"/>
    <property type="evidence" value="ECO:0007669"/>
    <property type="project" value="TreeGrafter"/>
</dbReference>
<dbReference type="GO" id="GO:0007166">
    <property type="term" value="P:cell surface receptor signaling pathway"/>
    <property type="evidence" value="ECO:0007669"/>
    <property type="project" value="InterPro"/>
</dbReference>
<feature type="domain" description="G-protein coupled receptors family 2 profile 2" evidence="6">
    <location>
        <begin position="16"/>
        <end position="190"/>
    </location>
</feature>
<proteinExistence type="predicted"/>
<dbReference type="OrthoDB" id="100006at2759"/>
<keyword evidence="3 5" id="KW-1133">Transmembrane helix</keyword>
<evidence type="ECO:0000313" key="7">
    <source>
        <dbReference type="EMBL" id="PMD52121.1"/>
    </source>
</evidence>
<keyword evidence="2 5" id="KW-0812">Transmembrane</keyword>
<dbReference type="PRINTS" id="PR02001">
    <property type="entry name" value="GCR1CAMPR"/>
</dbReference>
<comment type="subcellular location">
    <subcellularLocation>
        <location evidence="1">Membrane</location>
        <topology evidence="1">Multi-pass membrane protein</topology>
    </subcellularLocation>
</comment>
<evidence type="ECO:0000313" key="8">
    <source>
        <dbReference type="Proteomes" id="UP000235371"/>
    </source>
</evidence>
<dbReference type="PANTHER" id="PTHR23112">
    <property type="entry name" value="G PROTEIN-COUPLED RECEPTOR 157-RELATED"/>
    <property type="match status" value="1"/>
</dbReference>
<accession>A0A2J6SMW8</accession>
<dbReference type="SUPFAM" id="SSF81321">
    <property type="entry name" value="Family A G protein-coupled receptor-like"/>
    <property type="match status" value="1"/>
</dbReference>
<dbReference type="GO" id="GO:0004930">
    <property type="term" value="F:G protein-coupled receptor activity"/>
    <property type="evidence" value="ECO:0007669"/>
    <property type="project" value="TreeGrafter"/>
</dbReference>
<dbReference type="InterPro" id="IPR022343">
    <property type="entry name" value="GCR1-cAMP_receptor"/>
</dbReference>
<reference evidence="7 8" key="1">
    <citation type="submission" date="2016-04" db="EMBL/GenBank/DDBJ databases">
        <title>A degradative enzymes factory behind the ericoid mycorrhizal symbiosis.</title>
        <authorList>
            <consortium name="DOE Joint Genome Institute"/>
            <person name="Martino E."/>
            <person name="Morin E."/>
            <person name="Grelet G."/>
            <person name="Kuo A."/>
            <person name="Kohler A."/>
            <person name="Daghino S."/>
            <person name="Barry K."/>
            <person name="Choi C."/>
            <person name="Cichocki N."/>
            <person name="Clum A."/>
            <person name="Copeland A."/>
            <person name="Hainaut M."/>
            <person name="Haridas S."/>
            <person name="Labutti K."/>
            <person name="Lindquist E."/>
            <person name="Lipzen A."/>
            <person name="Khouja H.-R."/>
            <person name="Murat C."/>
            <person name="Ohm R."/>
            <person name="Olson A."/>
            <person name="Spatafora J."/>
            <person name="Veneault-Fourrey C."/>
            <person name="Henrissat B."/>
            <person name="Grigoriev I."/>
            <person name="Martin F."/>
            <person name="Perotto S."/>
        </authorList>
    </citation>
    <scope>NUCLEOTIDE SEQUENCE [LARGE SCALE GENOMIC DNA]</scope>
    <source>
        <strain evidence="7 8">E</strain>
    </source>
</reference>
<feature type="transmembrane region" description="Helical" evidence="5">
    <location>
        <begin position="20"/>
        <end position="41"/>
    </location>
</feature>
<dbReference type="PANTHER" id="PTHR23112:SF0">
    <property type="entry name" value="TRANSMEMBRANE PROTEIN 116"/>
    <property type="match status" value="1"/>
</dbReference>
<dbReference type="EMBL" id="KZ613912">
    <property type="protein sequence ID" value="PMD52121.1"/>
    <property type="molecule type" value="Genomic_DNA"/>
</dbReference>
<evidence type="ECO:0000256" key="4">
    <source>
        <dbReference type="ARBA" id="ARBA00023136"/>
    </source>
</evidence>
<dbReference type="GeneID" id="36579431"/>
<evidence type="ECO:0000256" key="3">
    <source>
        <dbReference type="ARBA" id="ARBA00022989"/>
    </source>
</evidence>
<dbReference type="PROSITE" id="PS50261">
    <property type="entry name" value="G_PROTEIN_RECEP_F2_4"/>
    <property type="match status" value="1"/>
</dbReference>
<dbReference type="Proteomes" id="UP000235371">
    <property type="component" value="Unassembled WGS sequence"/>
</dbReference>
<dbReference type="InterPro" id="IPR023041">
    <property type="entry name" value="Glucose_rcpt_Git3-like_N"/>
</dbReference>
<dbReference type="Gene3D" id="1.20.1070.10">
    <property type="entry name" value="Rhodopsin 7-helix transmembrane proteins"/>
    <property type="match status" value="1"/>
</dbReference>
<dbReference type="InterPro" id="IPR017981">
    <property type="entry name" value="GPCR_2-like_7TM"/>
</dbReference>
<dbReference type="InParanoid" id="A0A2J6SMW8"/>
<evidence type="ECO:0000259" key="6">
    <source>
        <dbReference type="PROSITE" id="PS50261"/>
    </source>
</evidence>
<feature type="transmembrane region" description="Helical" evidence="5">
    <location>
        <begin position="93"/>
        <end position="117"/>
    </location>
</feature>